<dbReference type="EMBL" id="CAMKVN010001215">
    <property type="protein sequence ID" value="CAI2174484.1"/>
    <property type="molecule type" value="Genomic_DNA"/>
</dbReference>
<evidence type="ECO:0000313" key="4">
    <source>
        <dbReference type="Proteomes" id="UP001153678"/>
    </source>
</evidence>
<feature type="transmembrane region" description="Helical" evidence="2">
    <location>
        <begin position="860"/>
        <end position="878"/>
    </location>
</feature>
<feature type="transmembrane region" description="Helical" evidence="2">
    <location>
        <begin position="797"/>
        <end position="814"/>
    </location>
</feature>
<keyword evidence="2" id="KW-0472">Membrane</keyword>
<dbReference type="Proteomes" id="UP001153678">
    <property type="component" value="Unassembled WGS sequence"/>
</dbReference>
<keyword evidence="2" id="KW-0812">Transmembrane</keyword>
<accession>A0A9W4SNA1</accession>
<feature type="region of interest" description="Disordered" evidence="1">
    <location>
        <begin position="29"/>
        <end position="50"/>
    </location>
</feature>
<evidence type="ECO:0000256" key="1">
    <source>
        <dbReference type="SAM" id="MobiDB-lite"/>
    </source>
</evidence>
<proteinExistence type="predicted"/>
<name>A0A9W4SNA1_9GLOM</name>
<protein>
    <submittedName>
        <fullName evidence="3">6910_t:CDS:1</fullName>
    </submittedName>
</protein>
<feature type="non-terminal residue" evidence="3">
    <location>
        <position position="1107"/>
    </location>
</feature>
<feature type="transmembrane region" description="Helical" evidence="2">
    <location>
        <begin position="1007"/>
        <end position="1032"/>
    </location>
</feature>
<reference evidence="3" key="1">
    <citation type="submission" date="2022-08" db="EMBL/GenBank/DDBJ databases">
        <authorList>
            <person name="Kallberg Y."/>
            <person name="Tangrot J."/>
            <person name="Rosling A."/>
        </authorList>
    </citation>
    <scope>NUCLEOTIDE SEQUENCE</scope>
    <source>
        <strain evidence="3">Wild A</strain>
    </source>
</reference>
<gene>
    <name evidence="3" type="ORF">FWILDA_LOCUS6617</name>
</gene>
<evidence type="ECO:0000313" key="3">
    <source>
        <dbReference type="EMBL" id="CAI2174484.1"/>
    </source>
</evidence>
<feature type="transmembrane region" description="Helical" evidence="2">
    <location>
        <begin position="976"/>
        <end position="995"/>
    </location>
</feature>
<dbReference type="OrthoDB" id="10440257at2759"/>
<feature type="transmembrane region" description="Helical" evidence="2">
    <location>
        <begin position="937"/>
        <end position="956"/>
    </location>
</feature>
<evidence type="ECO:0000256" key="2">
    <source>
        <dbReference type="SAM" id="Phobius"/>
    </source>
</evidence>
<organism evidence="3 4">
    <name type="scientific">Funneliformis geosporum</name>
    <dbReference type="NCBI Taxonomy" id="1117311"/>
    <lineage>
        <taxon>Eukaryota</taxon>
        <taxon>Fungi</taxon>
        <taxon>Fungi incertae sedis</taxon>
        <taxon>Mucoromycota</taxon>
        <taxon>Glomeromycotina</taxon>
        <taxon>Glomeromycetes</taxon>
        <taxon>Glomerales</taxon>
        <taxon>Glomeraceae</taxon>
        <taxon>Funneliformis</taxon>
    </lineage>
</organism>
<sequence length="1107" mass="130652">RDGKYAVTFDAATLQVKILKNTDYREFNSSEKKTNIESSEQNESNENNEKSEINETIAHFKINNDLSIKAFYDHHPSSENPNYVYDKWSIDISNDDENFIFIAASRIDENFMKETEKVKMVPKTFNKGDIHINLTKPSTDFRTVIYSMKIRDDVKSDYILKEFILLNSNGIYSFKYNETNKTFNEVERFNYPEVITNELEVSQDHMNLFLSHLNKQYFLVVDDDKKVHEVHDLTDMKLETSFKSIYNDKCNTYNRYNNQYYKEVYSIDKQKLQFCFALGPQTIGIYLMEHGLEIAIKTFENINIQLIEFINSDEKLLVIGSDTKNDKLMILIWDVYDTDKVETMQLEYLTTQNLNTCLASTSGNLLQVDDEGNVTSILKMIELKAKNKHDNGNSNSLPLQEYIPGSEDLTSLSKLKNHTTCFYANENEYNNFEPIIIETEPWITIEYEKFAFYLCHNKLECLQLIVGTSTIQIWHQVCDKKEERNLPNDGRPFLEFIWTNGIPSNQENEDHKLRITSVRFGSKYFRLEVYWYEGSYAIDMTEMEIKQKMKNKEEIDGMMIKEKIIEWSDINEGVNGIRYACEALEFLNLRVKSFTSYDKIHKKNEMVKYINHIVWRFTANKPQRYRLLDIRYHVMKNLILVDKNNHVTSKNDNDNCKESKNPSACMIVAILNCRGRNELKYPTTDVNLAIYHCRDRKPKDTIIVTYILEYYLIYAYDFDNLLRTVSDAYILLNILKYEEYTRMLKNEWHTFEKYSSKDPINNKSMSGLFKLFKTKLKSPGDDTKRSRFTKFQRHSDYTLILKHILLFIFIPRWYKTNRDKSKIIPYVDIDDMFDLPIIEKTINNRWPIYIGCIPAKGLQYYLFLLIGVFYYLAIYLFITELMQLTHHGCKKYLSIIFNWFDLLSIAMPVVVMTKLLIYTAKSSNEFGSIEAKDSQLILEISYSILIIWIEFILYFRLIPNSTLDGVTTNSSDDNPFSSFTTSLIAAYYWTNGNFVQRERYNSLSVEVFTIIISILVVIILQNMLIAIMGNVYESAAAKSKQAVLKYKAIEISDYDDLQHRFDFWYHDPEFIPSKKRVKNFKNDIHQDKYISEFAKELDYDRHSIWQF</sequence>
<keyword evidence="2" id="KW-1133">Transmembrane helix</keyword>
<feature type="compositionally biased region" description="Low complexity" evidence="1">
    <location>
        <begin position="36"/>
        <end position="45"/>
    </location>
</feature>
<keyword evidence="4" id="KW-1185">Reference proteome</keyword>
<dbReference type="AlphaFoldDB" id="A0A9W4SNA1"/>
<comment type="caution">
    <text evidence="3">The sequence shown here is derived from an EMBL/GenBank/DDBJ whole genome shotgun (WGS) entry which is preliminary data.</text>
</comment>
<feature type="transmembrane region" description="Helical" evidence="2">
    <location>
        <begin position="898"/>
        <end position="917"/>
    </location>
</feature>